<keyword evidence="3" id="KW-0472">Membrane</keyword>
<dbReference type="PANTHER" id="PTHR34001:SF3">
    <property type="entry name" value="BLL7405 PROTEIN"/>
    <property type="match status" value="1"/>
</dbReference>
<accession>A0A1Y5S2L6</accession>
<feature type="domain" description="Outer membrane protein beta-barrel" evidence="5">
    <location>
        <begin position="409"/>
        <end position="604"/>
    </location>
</feature>
<evidence type="ECO:0000256" key="4">
    <source>
        <dbReference type="ARBA" id="ARBA00038306"/>
    </source>
</evidence>
<evidence type="ECO:0000256" key="3">
    <source>
        <dbReference type="ARBA" id="ARBA00023136"/>
    </source>
</evidence>
<organism evidence="6 7">
    <name type="scientific">Roseovarius litorisediminis</name>
    <dbReference type="NCBI Taxonomy" id="1312363"/>
    <lineage>
        <taxon>Bacteria</taxon>
        <taxon>Pseudomonadati</taxon>
        <taxon>Pseudomonadota</taxon>
        <taxon>Alphaproteobacteria</taxon>
        <taxon>Rhodobacterales</taxon>
        <taxon>Roseobacteraceae</taxon>
        <taxon>Roseovarius</taxon>
    </lineage>
</organism>
<dbReference type="Pfam" id="PF10082">
    <property type="entry name" value="BBP2_2"/>
    <property type="match status" value="1"/>
</dbReference>
<keyword evidence="7" id="KW-1185">Reference proteome</keyword>
<evidence type="ECO:0000313" key="6">
    <source>
        <dbReference type="EMBL" id="SLN31270.1"/>
    </source>
</evidence>
<evidence type="ECO:0000256" key="2">
    <source>
        <dbReference type="ARBA" id="ARBA00022729"/>
    </source>
</evidence>
<dbReference type="PANTHER" id="PTHR34001">
    <property type="entry name" value="BLL7405 PROTEIN"/>
    <property type="match status" value="1"/>
</dbReference>
<dbReference type="InterPro" id="IPR018759">
    <property type="entry name" value="BBP2_2"/>
</dbReference>
<dbReference type="EMBL" id="FWFL01000003">
    <property type="protein sequence ID" value="SLN31270.1"/>
    <property type="molecule type" value="Genomic_DNA"/>
</dbReference>
<comment type="subcellular location">
    <subcellularLocation>
        <location evidence="1">Membrane</location>
    </subcellularLocation>
</comment>
<evidence type="ECO:0000256" key="1">
    <source>
        <dbReference type="ARBA" id="ARBA00004370"/>
    </source>
</evidence>
<proteinExistence type="inferred from homology"/>
<dbReference type="SUPFAM" id="SSF56925">
    <property type="entry name" value="OMPA-like"/>
    <property type="match status" value="2"/>
</dbReference>
<reference evidence="6 7" key="1">
    <citation type="submission" date="2017-03" db="EMBL/GenBank/DDBJ databases">
        <authorList>
            <person name="Afonso C.L."/>
            <person name="Miller P.J."/>
            <person name="Scott M.A."/>
            <person name="Spackman E."/>
            <person name="Goraichik I."/>
            <person name="Dimitrov K.M."/>
            <person name="Suarez D.L."/>
            <person name="Swayne D.E."/>
        </authorList>
    </citation>
    <scope>NUCLEOTIDE SEQUENCE [LARGE SCALE GENOMIC DNA]</scope>
    <source>
        <strain evidence="6 7">CECT 8287</strain>
    </source>
</reference>
<dbReference type="GO" id="GO:0016020">
    <property type="term" value="C:membrane"/>
    <property type="evidence" value="ECO:0007669"/>
    <property type="project" value="UniProtKB-SubCell"/>
</dbReference>
<dbReference type="InterPro" id="IPR011250">
    <property type="entry name" value="OMP/PagP_B-barrel"/>
</dbReference>
<dbReference type="InterPro" id="IPR051692">
    <property type="entry name" value="OMP-like"/>
</dbReference>
<gene>
    <name evidence="6" type="ORF">PEL8287_01462</name>
</gene>
<dbReference type="Pfam" id="PF13505">
    <property type="entry name" value="OMP_b-brl"/>
    <property type="match status" value="2"/>
</dbReference>
<protein>
    <submittedName>
        <fullName evidence="6">Outer membrane protein A</fullName>
    </submittedName>
</protein>
<keyword evidence="2" id="KW-0732">Signal</keyword>
<comment type="similarity">
    <text evidence="4">Belongs to the Omp25/RopB family.</text>
</comment>
<dbReference type="Gene3D" id="2.40.160.20">
    <property type="match status" value="2"/>
</dbReference>
<feature type="domain" description="Outer membrane protein beta-barrel" evidence="5">
    <location>
        <begin position="618"/>
        <end position="810"/>
    </location>
</feature>
<name>A0A1Y5S2L6_9RHOB</name>
<dbReference type="Proteomes" id="UP000193827">
    <property type="component" value="Unassembled WGS sequence"/>
</dbReference>
<evidence type="ECO:0000259" key="5">
    <source>
        <dbReference type="Pfam" id="PF13505"/>
    </source>
</evidence>
<dbReference type="AlphaFoldDB" id="A0A1Y5S2L6"/>
<dbReference type="InterPro" id="IPR027385">
    <property type="entry name" value="Beta-barrel_OMP"/>
</dbReference>
<evidence type="ECO:0000313" key="7">
    <source>
        <dbReference type="Proteomes" id="UP000193827"/>
    </source>
</evidence>
<sequence length="810" mass="87828">MLPVVASVLFGQMAAADGDGAAVLSTQVGSPAEFDAGISLSEQYTDNVFPTANDRRDDFITVISPWASLSFRREDFRLNLDASAELGRFAKNSSEDFNDYFLGAEARYRINDSLFAFGGADYSWDHESRNSPDDVNGIKPTKLQEASGFFGLGGKVNDRSFRLGVHLRNLDYDDVLRFNGTTFANVDNDDRDRLEMEIGGRLGVAETKNGEVFFQGIYDKREYDDKIDNGGLGFQRSSDGFQAAVGYSGTVGDLSGEALLGVMSQNYDDPRLGTTTTVDFGADLTLPISAQTQLTGIVERSIEETTLSGASGYVSTSAGLRLRHRVAPNMSVAGYFFLTQNDYQKVSRTDVLSETGVSVRYHLNPHVYIDTDYDFLQRQSDVAGVEFDEHRLTLSFGATLDPRYEKGTANLAKVSASGFYVGAQIGNSALQTKVDGPRGAGGNLTADFGDNDLSGGLFAGYRADFGNLVLGAEADVEFSDSGWPHLANRNFSAKRGNSFGLSALTGVRMKNNNLVYGRFGIVSTEFDSTYQRGANPLVSTSERELGLLVGIGTEVPLGRGLSGRMEYQVRAYEDYPIGSPLGSANDDNFANLETVARFGLVYEFGADDQPPRQVEPTDFSGFYAGVQLGHGTVQSDNTGPRPNAVAPAFTLDTIRAGQGFTAGLVAGYGYEANNFYVGGEAEFELSTADWDIERSPVGRIYSVEKVGTIGAGIRLGYVVNDAVLIYGRAGVVRSRFNTKYQFGGVSVDQDDDLDGVRFGGGVEFAVGDKANVRFDYTQTEYDSHSVNYVAGVDQFDTTERLFRVGLTRKF</sequence>